<keyword evidence="1" id="KW-0812">Transmembrane</keyword>
<dbReference type="AlphaFoldDB" id="A0A4R6IE30"/>
<dbReference type="Proteomes" id="UP000295499">
    <property type="component" value="Unassembled WGS sequence"/>
</dbReference>
<organism evidence="4 5">
    <name type="scientific">Pedobacter duraquae</name>
    <dbReference type="NCBI Taxonomy" id="425511"/>
    <lineage>
        <taxon>Bacteria</taxon>
        <taxon>Pseudomonadati</taxon>
        <taxon>Bacteroidota</taxon>
        <taxon>Sphingobacteriia</taxon>
        <taxon>Sphingobacteriales</taxon>
        <taxon>Sphingobacteriaceae</taxon>
        <taxon>Pedobacter</taxon>
    </lineage>
</organism>
<protein>
    <submittedName>
        <fullName evidence="4">FecR family protein</fullName>
    </submittedName>
</protein>
<evidence type="ECO:0000313" key="5">
    <source>
        <dbReference type="Proteomes" id="UP000295499"/>
    </source>
</evidence>
<dbReference type="InterPro" id="IPR006860">
    <property type="entry name" value="FecR"/>
</dbReference>
<dbReference type="InterPro" id="IPR032508">
    <property type="entry name" value="FecR_C"/>
</dbReference>
<evidence type="ECO:0000259" key="2">
    <source>
        <dbReference type="Pfam" id="PF04773"/>
    </source>
</evidence>
<proteinExistence type="predicted"/>
<evidence type="ECO:0000313" key="4">
    <source>
        <dbReference type="EMBL" id="TDO19976.1"/>
    </source>
</evidence>
<evidence type="ECO:0000256" key="1">
    <source>
        <dbReference type="SAM" id="Phobius"/>
    </source>
</evidence>
<feature type="domain" description="FecR protein" evidence="2">
    <location>
        <begin position="115"/>
        <end position="208"/>
    </location>
</feature>
<keyword evidence="1" id="KW-1133">Transmembrane helix</keyword>
<dbReference type="Gene3D" id="2.60.120.1440">
    <property type="match status" value="1"/>
</dbReference>
<sequence length="329" mass="36501">MTAEQIAAVLKRYEDGNTTPQENKSIEHWLDAVNNPDASWPVWDRPAKDQWLATVFTEIHASIHKEQLNVVKLPGRNKIVWRSIAAVAAVVFIAITLYLQSPVHSDHNSTPLISLVTRADQKTQITLADGSKVWVNAGSELKYPKVFQTGTREVYLSGEAYFDIAHDASKPFIIHTGTITTRVLGTAFNIKEDKLTHIVKVTVTRGKVSVAHGSQLLGVLTPNQQISFNGDKNSAVKEHVDAQRITAWQHDDLQFEDINFGDAVAQLQDQFHVKIVFSNDKLRNCRFSGTSLNGQDLDKILDVICAFNNATYTRKADGSILIEGAGCDK</sequence>
<feature type="transmembrane region" description="Helical" evidence="1">
    <location>
        <begin position="79"/>
        <end position="99"/>
    </location>
</feature>
<dbReference type="OrthoDB" id="697544at2"/>
<accession>A0A4R6IE30</accession>
<gene>
    <name evidence="4" type="ORF">CLV32_3732</name>
</gene>
<dbReference type="Pfam" id="PF16344">
    <property type="entry name" value="FecR_C"/>
    <property type="match status" value="1"/>
</dbReference>
<dbReference type="RefSeq" id="WP_133558172.1">
    <property type="nucleotide sequence ID" value="NZ_SNWM01000005.1"/>
</dbReference>
<comment type="caution">
    <text evidence="4">The sequence shown here is derived from an EMBL/GenBank/DDBJ whole genome shotgun (WGS) entry which is preliminary data.</text>
</comment>
<dbReference type="InterPro" id="IPR012373">
    <property type="entry name" value="Ferrdict_sens_TM"/>
</dbReference>
<keyword evidence="1" id="KW-0472">Membrane</keyword>
<keyword evidence="5" id="KW-1185">Reference proteome</keyword>
<reference evidence="4 5" key="1">
    <citation type="submission" date="2019-03" db="EMBL/GenBank/DDBJ databases">
        <title>Genomic Encyclopedia of Archaeal and Bacterial Type Strains, Phase II (KMG-II): from individual species to whole genera.</title>
        <authorList>
            <person name="Goeker M."/>
        </authorList>
    </citation>
    <scope>NUCLEOTIDE SEQUENCE [LARGE SCALE GENOMIC DNA]</scope>
    <source>
        <strain evidence="4 5">DSM 19034</strain>
    </source>
</reference>
<dbReference type="Gene3D" id="3.55.50.30">
    <property type="match status" value="1"/>
</dbReference>
<feature type="domain" description="Protein FecR C-terminal" evidence="3">
    <location>
        <begin position="253"/>
        <end position="320"/>
    </location>
</feature>
<dbReference type="EMBL" id="SNWM01000005">
    <property type="protein sequence ID" value="TDO19976.1"/>
    <property type="molecule type" value="Genomic_DNA"/>
</dbReference>
<dbReference type="PANTHER" id="PTHR30273">
    <property type="entry name" value="PERIPLASMIC SIGNAL SENSOR AND SIGMA FACTOR ACTIVATOR FECR-RELATED"/>
    <property type="match status" value="1"/>
</dbReference>
<name>A0A4R6IE30_9SPHI</name>
<dbReference type="Pfam" id="PF04773">
    <property type="entry name" value="FecR"/>
    <property type="match status" value="1"/>
</dbReference>
<dbReference type="PIRSF" id="PIRSF018266">
    <property type="entry name" value="FecR"/>
    <property type="match status" value="1"/>
</dbReference>
<dbReference type="GO" id="GO:0016989">
    <property type="term" value="F:sigma factor antagonist activity"/>
    <property type="evidence" value="ECO:0007669"/>
    <property type="project" value="TreeGrafter"/>
</dbReference>
<evidence type="ECO:0000259" key="3">
    <source>
        <dbReference type="Pfam" id="PF16344"/>
    </source>
</evidence>
<dbReference type="PANTHER" id="PTHR30273:SF2">
    <property type="entry name" value="PROTEIN FECR"/>
    <property type="match status" value="1"/>
</dbReference>